<sequence length="120" mass="13879">MELTTLNKEYKLLREESSEKFVKMSAIDPTITFVEEYWITSDHTLGNAKAFFDSYELAVEYALDRVDYRMTLNEDGQKPFIILVNGKAINTYGQLDSFLKGEFKISTANVIENNVKRLYS</sequence>
<dbReference type="RefSeq" id="WP_028246296.1">
    <property type="nucleotide sequence ID" value="NZ_FMWK01000016.1"/>
</dbReference>
<evidence type="ECO:0000313" key="1">
    <source>
        <dbReference type="EMBL" id="SCZ80832.1"/>
    </source>
</evidence>
<proteinExistence type="predicted"/>
<dbReference type="AlphaFoldDB" id="A0A1G5S350"/>
<reference evidence="1 2" key="1">
    <citation type="submission" date="2016-10" db="EMBL/GenBank/DDBJ databases">
        <authorList>
            <person name="de Groot N.N."/>
        </authorList>
    </citation>
    <scope>NUCLEOTIDE SEQUENCE [LARGE SCALE GENOMIC DNA]</scope>
    <source>
        <strain evidence="1 2">DSM 10317</strain>
    </source>
</reference>
<accession>A0A1G5S350</accession>
<evidence type="ECO:0000313" key="2">
    <source>
        <dbReference type="Proteomes" id="UP000199428"/>
    </source>
</evidence>
<dbReference type="EMBL" id="FMWK01000016">
    <property type="protein sequence ID" value="SCZ80832.1"/>
    <property type="molecule type" value="Genomic_DNA"/>
</dbReference>
<dbReference type="Proteomes" id="UP000199428">
    <property type="component" value="Unassembled WGS sequence"/>
</dbReference>
<name>A0A1G5S350_PSEXY</name>
<protein>
    <submittedName>
        <fullName evidence="1">Uncharacterized protein</fullName>
    </submittedName>
</protein>
<organism evidence="1 2">
    <name type="scientific">Pseudobutyrivibrio xylanivorans</name>
    <dbReference type="NCBI Taxonomy" id="185007"/>
    <lineage>
        <taxon>Bacteria</taxon>
        <taxon>Bacillati</taxon>
        <taxon>Bacillota</taxon>
        <taxon>Clostridia</taxon>
        <taxon>Lachnospirales</taxon>
        <taxon>Lachnospiraceae</taxon>
        <taxon>Pseudobutyrivibrio</taxon>
    </lineage>
</organism>
<gene>
    <name evidence="1" type="ORF">SAMN02910350_02498</name>
</gene>